<accession>A0A645I4F2</accession>
<sequence>MHSVARGTGELEARRFDHLRGERVIGAGRYQRFAAGEKFSESFSHKFHLKHILLQG</sequence>
<evidence type="ECO:0000313" key="1">
    <source>
        <dbReference type="EMBL" id="MPN45642.1"/>
    </source>
</evidence>
<dbReference type="EMBL" id="VSSQ01105686">
    <property type="protein sequence ID" value="MPN45642.1"/>
    <property type="molecule type" value="Genomic_DNA"/>
</dbReference>
<name>A0A645I4F2_9ZZZZ</name>
<comment type="caution">
    <text evidence="1">The sequence shown here is derived from an EMBL/GenBank/DDBJ whole genome shotgun (WGS) entry which is preliminary data.</text>
</comment>
<gene>
    <name evidence="1" type="ORF">SDC9_193211</name>
</gene>
<protein>
    <submittedName>
        <fullName evidence="1">Uncharacterized protein</fullName>
    </submittedName>
</protein>
<organism evidence="1">
    <name type="scientific">bioreactor metagenome</name>
    <dbReference type="NCBI Taxonomy" id="1076179"/>
    <lineage>
        <taxon>unclassified sequences</taxon>
        <taxon>metagenomes</taxon>
        <taxon>ecological metagenomes</taxon>
    </lineage>
</organism>
<proteinExistence type="predicted"/>
<reference evidence="1" key="1">
    <citation type="submission" date="2019-08" db="EMBL/GenBank/DDBJ databases">
        <authorList>
            <person name="Kucharzyk K."/>
            <person name="Murdoch R.W."/>
            <person name="Higgins S."/>
            <person name="Loffler F."/>
        </authorList>
    </citation>
    <scope>NUCLEOTIDE SEQUENCE</scope>
</reference>
<dbReference type="AlphaFoldDB" id="A0A645I4F2"/>